<dbReference type="InterPro" id="IPR013783">
    <property type="entry name" value="Ig-like_fold"/>
</dbReference>
<gene>
    <name evidence="5" type="ORF">ACFFQA_20590</name>
</gene>
<keyword evidence="2" id="KW-0624">Polysaccharide degradation</keyword>
<name>A0ABV5ZZL1_9PSEU</name>
<evidence type="ECO:0000313" key="5">
    <source>
        <dbReference type="EMBL" id="MFB9906340.1"/>
    </source>
</evidence>
<keyword evidence="1" id="KW-0326">Glycosidase</keyword>
<feature type="region of interest" description="Disordered" evidence="3">
    <location>
        <begin position="514"/>
        <end position="533"/>
    </location>
</feature>
<evidence type="ECO:0000256" key="2">
    <source>
        <dbReference type="ARBA" id="ARBA00023326"/>
    </source>
</evidence>
<dbReference type="CDD" id="cd00063">
    <property type="entry name" value="FN3"/>
    <property type="match status" value="1"/>
</dbReference>
<evidence type="ECO:0000313" key="6">
    <source>
        <dbReference type="Proteomes" id="UP001589693"/>
    </source>
</evidence>
<dbReference type="Proteomes" id="UP001589693">
    <property type="component" value="Unassembled WGS sequence"/>
</dbReference>
<dbReference type="InterPro" id="IPR003961">
    <property type="entry name" value="FN3_dom"/>
</dbReference>
<accession>A0ABV5ZZL1</accession>
<comment type="caution">
    <text evidence="5">The sequence shown here is derived from an EMBL/GenBank/DDBJ whole genome shotgun (WGS) entry which is preliminary data.</text>
</comment>
<dbReference type="Gene3D" id="2.60.40.10">
    <property type="entry name" value="Immunoglobulins"/>
    <property type="match status" value="1"/>
</dbReference>
<keyword evidence="6" id="KW-1185">Reference proteome</keyword>
<feature type="domain" description="Fibronectin type-III" evidence="4">
    <location>
        <begin position="61"/>
        <end position="160"/>
    </location>
</feature>
<dbReference type="InterPro" id="IPR036116">
    <property type="entry name" value="FN3_sf"/>
</dbReference>
<protein>
    <submittedName>
        <fullName evidence="5">Fibronectin type III domain-containing protein</fullName>
    </submittedName>
</protein>
<evidence type="ECO:0000256" key="3">
    <source>
        <dbReference type="SAM" id="MobiDB-lite"/>
    </source>
</evidence>
<keyword evidence="2" id="KW-0119">Carbohydrate metabolism</keyword>
<reference evidence="5 6" key="1">
    <citation type="submission" date="2024-09" db="EMBL/GenBank/DDBJ databases">
        <authorList>
            <person name="Sun Q."/>
            <person name="Mori K."/>
        </authorList>
    </citation>
    <scope>NUCLEOTIDE SEQUENCE [LARGE SCALE GENOMIC DNA]</scope>
    <source>
        <strain evidence="5 6">TBRC 7907</strain>
    </source>
</reference>
<dbReference type="EMBL" id="JBHLZU010000018">
    <property type="protein sequence ID" value="MFB9906340.1"/>
    <property type="molecule type" value="Genomic_DNA"/>
</dbReference>
<dbReference type="SUPFAM" id="SSF49265">
    <property type="entry name" value="Fibronectin type III"/>
    <property type="match status" value="1"/>
</dbReference>
<keyword evidence="1" id="KW-0378">Hydrolase</keyword>
<organism evidence="5 6">
    <name type="scientific">Allokutzneria oryzae</name>
    <dbReference type="NCBI Taxonomy" id="1378989"/>
    <lineage>
        <taxon>Bacteria</taxon>
        <taxon>Bacillati</taxon>
        <taxon>Actinomycetota</taxon>
        <taxon>Actinomycetes</taxon>
        <taxon>Pseudonocardiales</taxon>
        <taxon>Pseudonocardiaceae</taxon>
        <taxon>Allokutzneria</taxon>
    </lineage>
</organism>
<dbReference type="PROSITE" id="PS50853">
    <property type="entry name" value="FN3"/>
    <property type="match status" value="1"/>
</dbReference>
<evidence type="ECO:0000259" key="4">
    <source>
        <dbReference type="PROSITE" id="PS50853"/>
    </source>
</evidence>
<sequence length="653" mass="68706">MERRRLAILLGAVVVLVGAVAVLRATGDGPDPVRQGSRGTEPRHLERFSTSGVILPNPSGPPAPVSVLSVESGPRQLLVRWGSSLADGVEPAGAAGYEVRWGKGRELEHTRLVSRSLVQLGGLENGAEYRVEVRSVDSFGQRSAAVGGTGRPEPYVLREPWSYVEEFDDARTIAENWRLSQRGSCGTALPGEGEDAGRLVITGNCGSEPAVLRPRTPFRLAQTPQANGELGRAVVETDGSGTAQQFTIDLVPGPVDLVLGNVKEVEGSTRPTAAQEDQSLPPGTVRLRATSFSHSGAAQLLVPPGTPRSSAVIDPRSVPAALPPMPISVRQRWEVVVYTDRVEVLRDKQPVAAANIVVGWREATMLLGFTGRGTGQTRSAVDLVGFLGAPTTTPPAVTPPRLNWSQGSPSASVERPAGARQLTEFSGGQLRLGLLSRGTVRLDKLTVRVGGLRLPVRMAVPGTEIIPGAGFPVVVDLPKEALAVVGEQNTLNVVVENDGPLEIVQAGIEVVPEPGARVAPPTPPPSRPVTRRNKPVVAEPRAELLDAAAKPLTPGKTLTRGRVVLEVELDGPVAQIVAGELAPLAGLEVLVDNERVARLPTTAQGPGVAGRWRFGLSTGELPFGPHTIEVRAIGVNPETPPAQAFVSFLLGPA</sequence>
<proteinExistence type="predicted"/>
<dbReference type="RefSeq" id="WP_377854489.1">
    <property type="nucleotide sequence ID" value="NZ_JBHLZU010000018.1"/>
</dbReference>
<evidence type="ECO:0000256" key="1">
    <source>
        <dbReference type="ARBA" id="ARBA00023295"/>
    </source>
</evidence>
<dbReference type="SMART" id="SM00060">
    <property type="entry name" value="FN3"/>
    <property type="match status" value="1"/>
</dbReference>